<name>A0A9N8W697_9GLOM</name>
<reference evidence="1" key="1">
    <citation type="submission" date="2021-06" db="EMBL/GenBank/DDBJ databases">
        <authorList>
            <person name="Kallberg Y."/>
            <person name="Tangrot J."/>
            <person name="Rosling A."/>
        </authorList>
    </citation>
    <scope>NUCLEOTIDE SEQUENCE</scope>
    <source>
        <strain evidence="1">UK204</strain>
    </source>
</reference>
<organism evidence="1 2">
    <name type="scientific">Funneliformis caledonium</name>
    <dbReference type="NCBI Taxonomy" id="1117310"/>
    <lineage>
        <taxon>Eukaryota</taxon>
        <taxon>Fungi</taxon>
        <taxon>Fungi incertae sedis</taxon>
        <taxon>Mucoromycota</taxon>
        <taxon>Glomeromycotina</taxon>
        <taxon>Glomeromycetes</taxon>
        <taxon>Glomerales</taxon>
        <taxon>Glomeraceae</taxon>
        <taxon>Funneliformis</taxon>
    </lineage>
</organism>
<accession>A0A9N8W697</accession>
<evidence type="ECO:0000313" key="2">
    <source>
        <dbReference type="Proteomes" id="UP000789570"/>
    </source>
</evidence>
<dbReference type="OrthoDB" id="2440164at2759"/>
<proteinExistence type="predicted"/>
<comment type="caution">
    <text evidence="1">The sequence shown here is derived from an EMBL/GenBank/DDBJ whole genome shotgun (WGS) entry which is preliminary data.</text>
</comment>
<dbReference type="EMBL" id="CAJVPQ010000347">
    <property type="protein sequence ID" value="CAG8473586.1"/>
    <property type="molecule type" value="Genomic_DNA"/>
</dbReference>
<keyword evidence="2" id="KW-1185">Reference proteome</keyword>
<protein>
    <submittedName>
        <fullName evidence="1">14218_t:CDS:1</fullName>
    </submittedName>
</protein>
<evidence type="ECO:0000313" key="1">
    <source>
        <dbReference type="EMBL" id="CAG8473586.1"/>
    </source>
</evidence>
<sequence length="84" mass="10336">SEPLFPPLLWSVTDNIEYSFPRTQNNVEVWHRRWEILVGRAHASRSLQRKQDHEREDRIQTVYYDHKNRELMDYLREIAHNLSF</sequence>
<dbReference type="Proteomes" id="UP000789570">
    <property type="component" value="Unassembled WGS sequence"/>
</dbReference>
<feature type="non-terminal residue" evidence="1">
    <location>
        <position position="1"/>
    </location>
</feature>
<dbReference type="AlphaFoldDB" id="A0A9N8W697"/>
<gene>
    <name evidence="1" type="ORF">FCALED_LOCUS2346</name>
</gene>